<protein>
    <recommendedName>
        <fullName evidence="1">pyridoxal kinase</fullName>
        <ecNumber evidence="1">2.7.1.35</ecNumber>
    </recommendedName>
</protein>
<evidence type="ECO:0000313" key="10">
    <source>
        <dbReference type="Proteomes" id="UP001069145"/>
    </source>
</evidence>
<evidence type="ECO:0000256" key="1">
    <source>
        <dbReference type="ARBA" id="ARBA00012104"/>
    </source>
</evidence>
<keyword evidence="2 8" id="KW-0808">Transferase</keyword>
<organism evidence="8 9">
    <name type="scientific">Aerococcus urinae</name>
    <dbReference type="NCBI Taxonomy" id="1376"/>
    <lineage>
        <taxon>Bacteria</taxon>
        <taxon>Bacillati</taxon>
        <taxon>Bacillota</taxon>
        <taxon>Bacilli</taxon>
        <taxon>Lactobacillales</taxon>
        <taxon>Aerococcaceae</taxon>
        <taxon>Aerococcus</taxon>
    </lineage>
</organism>
<dbReference type="RefSeq" id="WP_060778573.1">
    <property type="nucleotide sequence ID" value="NZ_CAJHLF010000007.1"/>
</dbReference>
<dbReference type="EMBL" id="JAOTML010000009">
    <property type="protein sequence ID" value="MCY3053855.1"/>
    <property type="molecule type" value="Genomic_DNA"/>
</dbReference>
<dbReference type="GO" id="GO:0005829">
    <property type="term" value="C:cytosol"/>
    <property type="evidence" value="ECO:0007669"/>
    <property type="project" value="TreeGrafter"/>
</dbReference>
<accession>A0A0X8FF25</accession>
<evidence type="ECO:0000313" key="9">
    <source>
        <dbReference type="Proteomes" id="UP000594771"/>
    </source>
</evidence>
<dbReference type="GO" id="GO:0009443">
    <property type="term" value="P:pyridoxal 5'-phosphate salvage"/>
    <property type="evidence" value="ECO:0007669"/>
    <property type="project" value="InterPro"/>
</dbReference>
<name>A0A0X8FF25_9LACT</name>
<reference evidence="7" key="2">
    <citation type="submission" date="2022-09" db="EMBL/GenBank/DDBJ databases">
        <title>Aerococcus urinae taxonomy study.</title>
        <authorList>
            <person name="Christensen J."/>
            <person name="Senneby E."/>
        </authorList>
    </citation>
    <scope>NUCLEOTIDE SEQUENCE</scope>
    <source>
        <strain evidence="7">NLD-066-U95</strain>
    </source>
</reference>
<dbReference type="AlphaFoldDB" id="A0A0X8FF25"/>
<dbReference type="EMBL" id="CP065662">
    <property type="protein sequence ID" value="QPS02187.1"/>
    <property type="molecule type" value="Genomic_DNA"/>
</dbReference>
<sequence length="287" mass="31212">MKNILIVHDISCYGKCSSTVALPILAMMELAGTLLPTSLLSTHTGPGFEGYTYLDLSDEMAKIVNHWQSFGLTFDAVYVGYLGSIDQIDFLIEKLPQLVKAGGKIYLDPVMADQGKFYPGFDEAYAKAMRKLCDIADVIMPNQTEAAFIYDLPYQEGLAGYQSAKDLAALINQNSDQPTSLVLTGVGYDGEQQTGAYYYDADNETEGLIQADFVGGLFHGTGDIFASIFVGARENGATLKASTALAVETLPKILQASIDNPNIHQDGLDFEKACPDLNRFVQDLKTK</sequence>
<keyword evidence="10" id="KW-1185">Reference proteome</keyword>
<evidence type="ECO:0000256" key="5">
    <source>
        <dbReference type="ARBA" id="ARBA00022840"/>
    </source>
</evidence>
<dbReference type="Proteomes" id="UP000594771">
    <property type="component" value="Chromosome"/>
</dbReference>
<dbReference type="GO" id="GO:0005524">
    <property type="term" value="F:ATP binding"/>
    <property type="evidence" value="ECO:0007669"/>
    <property type="project" value="UniProtKB-KW"/>
</dbReference>
<dbReference type="Proteomes" id="UP001069145">
    <property type="component" value="Unassembled WGS sequence"/>
</dbReference>
<dbReference type="OrthoDB" id="9800808at2"/>
<dbReference type="InterPro" id="IPR029056">
    <property type="entry name" value="Ribokinase-like"/>
</dbReference>
<dbReference type="InterPro" id="IPR013749">
    <property type="entry name" value="PM/HMP-P_kinase-1"/>
</dbReference>
<evidence type="ECO:0000313" key="7">
    <source>
        <dbReference type="EMBL" id="MCY3053855.1"/>
    </source>
</evidence>
<dbReference type="KEGG" id="aun:AWM73_06255"/>
<gene>
    <name evidence="8" type="ORF">I6G68_03780</name>
    <name evidence="7" type="ORF">ODY43_07620</name>
</gene>
<dbReference type="InterPro" id="IPR004625">
    <property type="entry name" value="PyrdxlKinase"/>
</dbReference>
<dbReference type="SUPFAM" id="SSF53613">
    <property type="entry name" value="Ribokinase-like"/>
    <property type="match status" value="1"/>
</dbReference>
<feature type="domain" description="Pyridoxamine kinase/Phosphomethylpyrimidine kinase" evidence="6">
    <location>
        <begin position="72"/>
        <end position="257"/>
    </location>
</feature>
<dbReference type="GO" id="GO:0008478">
    <property type="term" value="F:pyridoxal kinase activity"/>
    <property type="evidence" value="ECO:0007669"/>
    <property type="project" value="UniProtKB-EC"/>
</dbReference>
<evidence type="ECO:0000256" key="2">
    <source>
        <dbReference type="ARBA" id="ARBA00022679"/>
    </source>
</evidence>
<dbReference type="EC" id="2.7.1.35" evidence="1"/>
<evidence type="ECO:0000259" key="6">
    <source>
        <dbReference type="Pfam" id="PF08543"/>
    </source>
</evidence>
<evidence type="ECO:0000256" key="4">
    <source>
        <dbReference type="ARBA" id="ARBA00022777"/>
    </source>
</evidence>
<dbReference type="PANTHER" id="PTHR10534:SF2">
    <property type="entry name" value="PYRIDOXAL KINASE"/>
    <property type="match status" value="1"/>
</dbReference>
<proteinExistence type="predicted"/>
<reference evidence="8 9" key="1">
    <citation type="submission" date="2020-12" db="EMBL/GenBank/DDBJ databases">
        <title>FDA dAtabase for Regulatory Grade micrObial Sequences (FDA-ARGOS): Supporting development and validation of Infectious Disease Dx tests.</title>
        <authorList>
            <person name="Sproer C."/>
            <person name="Gronow S."/>
            <person name="Severitt S."/>
            <person name="Schroder I."/>
            <person name="Tallon L."/>
            <person name="Sadzewicz L."/>
            <person name="Zhao X."/>
            <person name="Boylan J."/>
            <person name="Ott S."/>
            <person name="Bowen H."/>
            <person name="Vavikolanu K."/>
            <person name="Mehta A."/>
            <person name="Aluvathingal J."/>
            <person name="Nadendla S."/>
            <person name="Lowell S."/>
            <person name="Myers T."/>
            <person name="Yan Y."/>
            <person name="Sichtig H."/>
        </authorList>
    </citation>
    <scope>NUCLEOTIDE SEQUENCE [LARGE SCALE GENOMIC DNA]</scope>
    <source>
        <strain evidence="8 9">FDAARGOS_911</strain>
    </source>
</reference>
<dbReference type="Gene3D" id="3.40.1190.20">
    <property type="match status" value="1"/>
</dbReference>
<keyword evidence="3" id="KW-0547">Nucleotide-binding</keyword>
<dbReference type="NCBIfam" id="NF005491">
    <property type="entry name" value="PRK07105.1"/>
    <property type="match status" value="1"/>
</dbReference>
<dbReference type="GeneID" id="35766847"/>
<evidence type="ECO:0000256" key="3">
    <source>
        <dbReference type="ARBA" id="ARBA00022741"/>
    </source>
</evidence>
<evidence type="ECO:0000313" key="8">
    <source>
        <dbReference type="EMBL" id="QPS02187.1"/>
    </source>
</evidence>
<dbReference type="Pfam" id="PF08543">
    <property type="entry name" value="Phos_pyr_kin"/>
    <property type="match status" value="1"/>
</dbReference>
<keyword evidence="5" id="KW-0067">ATP-binding</keyword>
<dbReference type="PANTHER" id="PTHR10534">
    <property type="entry name" value="PYRIDOXAL KINASE"/>
    <property type="match status" value="1"/>
</dbReference>
<keyword evidence="4 8" id="KW-0418">Kinase</keyword>